<evidence type="ECO:0000313" key="3">
    <source>
        <dbReference type="Proteomes" id="UP000298763"/>
    </source>
</evidence>
<evidence type="ECO:0000313" key="4">
    <source>
        <dbReference type="Proteomes" id="UP000584325"/>
    </source>
</evidence>
<dbReference type="InterPro" id="IPR014937">
    <property type="entry name" value="DUF1810"/>
</dbReference>
<dbReference type="Proteomes" id="UP000298763">
    <property type="component" value="Chromosome"/>
</dbReference>
<dbReference type="RefSeq" id="WP_137313905.1">
    <property type="nucleotide sequence ID" value="NZ_CP040017.1"/>
</dbReference>
<dbReference type="EMBL" id="CP040017">
    <property type="protein sequence ID" value="QCP11032.1"/>
    <property type="molecule type" value="Genomic_DNA"/>
</dbReference>
<gene>
    <name evidence="2" type="ORF">FCL38_11885</name>
    <name evidence="1" type="ORF">FHS02_005580</name>
</gene>
<reference evidence="1 4" key="2">
    <citation type="submission" date="2020-08" db="EMBL/GenBank/DDBJ databases">
        <title>Genomic Encyclopedia of Type Strains, Phase III (KMG-III): the genomes of soil and plant-associated and newly described type strains.</title>
        <authorList>
            <person name="Whitman W."/>
        </authorList>
    </citation>
    <scope>NUCLEOTIDE SEQUENCE [LARGE SCALE GENOMIC DNA]</scope>
    <source>
        <strain evidence="1 4">CECT 7753</strain>
    </source>
</reference>
<dbReference type="Pfam" id="PF08837">
    <property type="entry name" value="DUF1810"/>
    <property type="match status" value="1"/>
</dbReference>
<protein>
    <submittedName>
        <fullName evidence="2">DUF1810 domain-containing protein</fullName>
    </submittedName>
    <submittedName>
        <fullName evidence="1">Uncharacterized protein (DUF1810 family)</fullName>
    </submittedName>
</protein>
<evidence type="ECO:0000313" key="1">
    <source>
        <dbReference type="EMBL" id="MBB3224714.1"/>
    </source>
</evidence>
<reference evidence="2 3" key="1">
    <citation type="submission" date="2019-05" db="EMBL/GenBank/DDBJ databases">
        <title>Draft Genome Sequences of Six Type Strains of the Genus Massilia.</title>
        <authorList>
            <person name="Miess H."/>
            <person name="Frediansyhah A."/>
            <person name="Gross H."/>
        </authorList>
    </citation>
    <scope>NUCLEOTIDE SEQUENCE [LARGE SCALE GENOMIC DNA]</scope>
    <source>
        <strain evidence="2 3">DSMZ 26121</strain>
    </source>
</reference>
<dbReference type="Proteomes" id="UP000584325">
    <property type="component" value="Unassembled WGS sequence"/>
</dbReference>
<proteinExistence type="predicted"/>
<organism evidence="1 4">
    <name type="scientific">Pseudoduganella umbonata</name>
    <dbReference type="NCBI Taxonomy" id="864828"/>
    <lineage>
        <taxon>Bacteria</taxon>
        <taxon>Pseudomonadati</taxon>
        <taxon>Pseudomonadota</taxon>
        <taxon>Betaproteobacteria</taxon>
        <taxon>Burkholderiales</taxon>
        <taxon>Oxalobacteraceae</taxon>
        <taxon>Telluria group</taxon>
        <taxon>Pseudoduganella</taxon>
    </lineage>
</organism>
<evidence type="ECO:0000313" key="2">
    <source>
        <dbReference type="EMBL" id="QCP11032.1"/>
    </source>
</evidence>
<dbReference type="SUPFAM" id="SSF140736">
    <property type="entry name" value="Rv1873-like"/>
    <property type="match status" value="1"/>
</dbReference>
<dbReference type="EMBL" id="JACHXS010000014">
    <property type="protein sequence ID" value="MBB3224714.1"/>
    <property type="molecule type" value="Genomic_DNA"/>
</dbReference>
<keyword evidence="3" id="KW-1185">Reference proteome</keyword>
<dbReference type="InterPro" id="IPR036287">
    <property type="entry name" value="Rv1873-like_sf"/>
</dbReference>
<dbReference type="AlphaFoldDB" id="A0A4P8HR06"/>
<sequence>MPHDLDRFIAAQDRIYGDVLRELRAGRKSSHWMWFIFPQLKDLGRSDTSRFYGIATLDEARAYLDHAVLGARLRECTRLVNDHAGTPIDTILGHVDALKFRSSMTLFASARPGEDLFTGALAAFYEGQPDRATLALLAG</sequence>
<name>A0A4P8HR06_9BURK</name>
<accession>A0A4P8HR06</accession>
<dbReference type="Gene3D" id="1.25.40.380">
    <property type="entry name" value="Protein of unknown function DUF1810"/>
    <property type="match status" value="1"/>
</dbReference>
<dbReference type="OrthoDB" id="9801870at2"/>
<dbReference type="PIRSF" id="PIRSF008546">
    <property type="entry name" value="UCP008546"/>
    <property type="match status" value="1"/>
</dbReference>